<gene>
    <name evidence="2" type="ORF">BJ983_000041</name>
</gene>
<evidence type="ECO:0000313" key="2">
    <source>
        <dbReference type="EMBL" id="NYD33939.1"/>
    </source>
</evidence>
<dbReference type="RefSeq" id="WP_179791954.1">
    <property type="nucleotide sequence ID" value="NZ_BAABHP010000012.1"/>
</dbReference>
<name>A0A7Y9J3Q5_9PSEU</name>
<reference evidence="2 3" key="1">
    <citation type="submission" date="2020-07" db="EMBL/GenBank/DDBJ databases">
        <title>Sequencing the genomes of 1000 actinobacteria strains.</title>
        <authorList>
            <person name="Klenk H.-P."/>
        </authorList>
    </citation>
    <scope>NUCLEOTIDE SEQUENCE [LARGE SCALE GENOMIC DNA]</scope>
    <source>
        <strain evidence="2 3">DSM 45772</strain>
    </source>
</reference>
<dbReference type="PROSITE" id="PS50271">
    <property type="entry name" value="ZF_UBP"/>
    <property type="match status" value="1"/>
</dbReference>
<dbReference type="GO" id="GO:0008270">
    <property type="term" value="F:zinc ion binding"/>
    <property type="evidence" value="ECO:0007669"/>
    <property type="project" value="InterPro"/>
</dbReference>
<dbReference type="Pfam" id="PF02148">
    <property type="entry name" value="zf-UBP"/>
    <property type="match status" value="1"/>
</dbReference>
<dbReference type="InterPro" id="IPR001607">
    <property type="entry name" value="Znf_UBP"/>
</dbReference>
<proteinExistence type="predicted"/>
<protein>
    <submittedName>
        <fullName evidence="2">Putative UBP type Zn finger protein</fullName>
    </submittedName>
</protein>
<comment type="caution">
    <text evidence="2">The sequence shown here is derived from an EMBL/GenBank/DDBJ whole genome shotgun (WGS) entry which is preliminary data.</text>
</comment>
<feature type="domain" description="UBP-type" evidence="1">
    <location>
        <begin position="8"/>
        <end position="90"/>
    </location>
</feature>
<evidence type="ECO:0000259" key="1">
    <source>
        <dbReference type="PROSITE" id="PS50271"/>
    </source>
</evidence>
<dbReference type="Proteomes" id="UP000535890">
    <property type="component" value="Unassembled WGS sequence"/>
</dbReference>
<organism evidence="2 3">
    <name type="scientific">Actinomycetospora corticicola</name>
    <dbReference type="NCBI Taxonomy" id="663602"/>
    <lineage>
        <taxon>Bacteria</taxon>
        <taxon>Bacillati</taxon>
        <taxon>Actinomycetota</taxon>
        <taxon>Actinomycetes</taxon>
        <taxon>Pseudonocardiales</taxon>
        <taxon>Pseudonocardiaceae</taxon>
        <taxon>Actinomycetospora</taxon>
    </lineage>
</organism>
<keyword evidence="3" id="KW-1185">Reference proteome</keyword>
<dbReference type="Gene3D" id="3.30.40.10">
    <property type="entry name" value="Zinc/RING finger domain, C3HC4 (zinc finger)"/>
    <property type="match status" value="1"/>
</dbReference>
<dbReference type="InterPro" id="IPR013083">
    <property type="entry name" value="Znf_RING/FYVE/PHD"/>
</dbReference>
<dbReference type="SUPFAM" id="SSF57850">
    <property type="entry name" value="RING/U-box"/>
    <property type="match status" value="1"/>
</dbReference>
<accession>A0A7Y9J3Q5</accession>
<evidence type="ECO:0000313" key="3">
    <source>
        <dbReference type="Proteomes" id="UP000535890"/>
    </source>
</evidence>
<dbReference type="EMBL" id="JACCBN010000001">
    <property type="protein sequence ID" value="NYD33939.1"/>
    <property type="molecule type" value="Genomic_DNA"/>
</dbReference>
<dbReference type="AlphaFoldDB" id="A0A7Y9J3Q5"/>
<sequence>MTAPRDVVTDPHLAWVRDVAPQTDGCEECLRTGTPWVHLRLCLTCGHVGCCDSSPMRHARAHAGVVGHPIVQSAEPGEYWRWCFVDEAFA</sequence>